<sequence>MRRLLPFSADLILSFKAQHTGTKGEVRPFDELPSELGDPEAFISLFFSVFSFLFATKLKFSRSKKVSRIVLHKTQSCMHRTRLKLLMQRSNVHPKIQVVTHQYQRISCSQYLLQIPVLAQL</sequence>
<evidence type="ECO:0000313" key="2">
    <source>
        <dbReference type="Proteomes" id="UP000824120"/>
    </source>
</evidence>
<dbReference type="AlphaFoldDB" id="A0A9J5YEV0"/>
<keyword evidence="2" id="KW-1185">Reference proteome</keyword>
<gene>
    <name evidence="1" type="ORF">H5410_030637</name>
</gene>
<proteinExistence type="predicted"/>
<organism evidence="1 2">
    <name type="scientific">Solanum commersonii</name>
    <name type="common">Commerson's wild potato</name>
    <name type="synonym">Commerson's nightshade</name>
    <dbReference type="NCBI Taxonomy" id="4109"/>
    <lineage>
        <taxon>Eukaryota</taxon>
        <taxon>Viridiplantae</taxon>
        <taxon>Streptophyta</taxon>
        <taxon>Embryophyta</taxon>
        <taxon>Tracheophyta</taxon>
        <taxon>Spermatophyta</taxon>
        <taxon>Magnoliopsida</taxon>
        <taxon>eudicotyledons</taxon>
        <taxon>Gunneridae</taxon>
        <taxon>Pentapetalae</taxon>
        <taxon>asterids</taxon>
        <taxon>lamiids</taxon>
        <taxon>Solanales</taxon>
        <taxon>Solanaceae</taxon>
        <taxon>Solanoideae</taxon>
        <taxon>Solaneae</taxon>
        <taxon>Solanum</taxon>
    </lineage>
</organism>
<dbReference type="Proteomes" id="UP000824120">
    <property type="component" value="Chromosome 6"/>
</dbReference>
<evidence type="ECO:0000313" key="1">
    <source>
        <dbReference type="EMBL" id="KAG5599267.1"/>
    </source>
</evidence>
<accession>A0A9J5YEV0</accession>
<comment type="caution">
    <text evidence="1">The sequence shown here is derived from an EMBL/GenBank/DDBJ whole genome shotgun (WGS) entry which is preliminary data.</text>
</comment>
<dbReference type="EMBL" id="JACXVP010000006">
    <property type="protein sequence ID" value="KAG5599267.1"/>
    <property type="molecule type" value="Genomic_DNA"/>
</dbReference>
<name>A0A9J5YEV0_SOLCO</name>
<protein>
    <submittedName>
        <fullName evidence="1">Uncharacterized protein</fullName>
    </submittedName>
</protein>
<reference evidence="1 2" key="1">
    <citation type="submission" date="2020-09" db="EMBL/GenBank/DDBJ databases">
        <title>De no assembly of potato wild relative species, Solanum commersonii.</title>
        <authorList>
            <person name="Cho K."/>
        </authorList>
    </citation>
    <scope>NUCLEOTIDE SEQUENCE [LARGE SCALE GENOMIC DNA]</scope>
    <source>
        <strain evidence="1">LZ3.2</strain>
        <tissue evidence="1">Leaf</tissue>
    </source>
</reference>